<reference evidence="4" key="1">
    <citation type="journal article" date="2020" name="J. Eukaryot. Microbiol.">
        <title>De novo Sequencing, Assembly and Annotation of the Transcriptome for the Free-Living Testate Amoeba Arcella intermedia.</title>
        <authorList>
            <person name="Ribeiro G.M."/>
            <person name="Porfirio-Sousa A.L."/>
            <person name="Maurer-Alcala X.X."/>
            <person name="Katz L.A."/>
            <person name="Lahr D.J.G."/>
        </authorList>
    </citation>
    <scope>NUCLEOTIDE SEQUENCE</scope>
</reference>
<feature type="region of interest" description="Disordered" evidence="2">
    <location>
        <begin position="146"/>
        <end position="173"/>
    </location>
</feature>
<dbReference type="GO" id="GO:0005634">
    <property type="term" value="C:nucleus"/>
    <property type="evidence" value="ECO:0007669"/>
    <property type="project" value="UniProtKB-UniRule"/>
</dbReference>
<evidence type="ECO:0000259" key="3">
    <source>
        <dbReference type="PROSITE" id="PS50118"/>
    </source>
</evidence>
<protein>
    <recommendedName>
        <fullName evidence="3">HMG box domain-containing protein</fullName>
    </recommendedName>
</protein>
<evidence type="ECO:0000256" key="2">
    <source>
        <dbReference type="SAM" id="MobiDB-lite"/>
    </source>
</evidence>
<dbReference type="EMBL" id="GIBP01007619">
    <property type="protein sequence ID" value="NDV36588.1"/>
    <property type="molecule type" value="Transcribed_RNA"/>
</dbReference>
<keyword evidence="1" id="KW-0238">DNA-binding</keyword>
<evidence type="ECO:0000256" key="1">
    <source>
        <dbReference type="PROSITE-ProRule" id="PRU00267"/>
    </source>
</evidence>
<feature type="DNA-binding region" description="HMG box" evidence="1">
    <location>
        <begin position="78"/>
        <end position="150"/>
    </location>
</feature>
<dbReference type="InterPro" id="IPR009071">
    <property type="entry name" value="HMG_box_dom"/>
</dbReference>
<feature type="compositionally biased region" description="Basic and acidic residues" evidence="2">
    <location>
        <begin position="64"/>
        <end position="81"/>
    </location>
</feature>
<dbReference type="AlphaFoldDB" id="A0A6B2LIS2"/>
<dbReference type="Gene3D" id="1.10.30.10">
    <property type="entry name" value="High mobility group box domain"/>
    <property type="match status" value="1"/>
</dbReference>
<feature type="domain" description="HMG box" evidence="3">
    <location>
        <begin position="78"/>
        <end position="150"/>
    </location>
</feature>
<feature type="region of interest" description="Disordered" evidence="2">
    <location>
        <begin position="15"/>
        <end position="105"/>
    </location>
</feature>
<evidence type="ECO:0000313" key="4">
    <source>
        <dbReference type="EMBL" id="NDV36588.1"/>
    </source>
</evidence>
<dbReference type="GO" id="GO:0003677">
    <property type="term" value="F:DNA binding"/>
    <property type="evidence" value="ECO:0007669"/>
    <property type="project" value="UniProtKB-UniRule"/>
</dbReference>
<dbReference type="Pfam" id="PF09011">
    <property type="entry name" value="HMG_box_2"/>
    <property type="match status" value="1"/>
</dbReference>
<accession>A0A6B2LIS2</accession>
<feature type="compositionally biased region" description="Acidic residues" evidence="2">
    <location>
        <begin position="54"/>
        <end position="63"/>
    </location>
</feature>
<name>A0A6B2LIS2_9EUKA</name>
<feature type="compositionally biased region" description="Polar residues" evidence="2">
    <location>
        <begin position="41"/>
        <end position="50"/>
    </location>
</feature>
<dbReference type="SUPFAM" id="SSF47095">
    <property type="entry name" value="HMG-box"/>
    <property type="match status" value="1"/>
</dbReference>
<sequence>MLRQETIGLQSLSDFRKKRQRIESGVAPEADDRDTKRTKTAAHSSEATKLSFNFDDEDEENESDQEKLKEKEKEEKAKERNAAAVSGKVKHSKPEPARPPFGFFKEDHADWDAEKVKEEWGKLDEAGKAAYKNKANADKERYKKEMEEYNKVQDQLAQQKAAGGGDRQKRGKH</sequence>
<organism evidence="4">
    <name type="scientific">Arcella intermedia</name>
    <dbReference type="NCBI Taxonomy" id="1963864"/>
    <lineage>
        <taxon>Eukaryota</taxon>
        <taxon>Amoebozoa</taxon>
        <taxon>Tubulinea</taxon>
        <taxon>Elardia</taxon>
        <taxon>Arcellinida</taxon>
        <taxon>Sphaerothecina</taxon>
        <taxon>Arcellidae</taxon>
        <taxon>Arcella</taxon>
    </lineage>
</organism>
<dbReference type="PROSITE" id="PS50118">
    <property type="entry name" value="HMG_BOX_2"/>
    <property type="match status" value="1"/>
</dbReference>
<dbReference type="InterPro" id="IPR036910">
    <property type="entry name" value="HMG_box_dom_sf"/>
</dbReference>
<proteinExistence type="predicted"/>
<keyword evidence="1" id="KW-0539">Nucleus</keyword>